<dbReference type="KEGG" id="mthr:MSTHT_1129"/>
<dbReference type="GeneID" id="41603548"/>
<dbReference type="RefSeq" id="WP_048166990.1">
    <property type="nucleotide sequence ID" value="NZ_CP009501.1"/>
</dbReference>
<dbReference type="Proteomes" id="UP000066529">
    <property type="component" value="Chromosome"/>
</dbReference>
<dbReference type="HOGENOM" id="CLU_2340210_0_0_2"/>
<protein>
    <submittedName>
        <fullName evidence="1">Uncharacterized protein</fullName>
    </submittedName>
</protein>
<dbReference type="OrthoDB" id="129454at2157"/>
<evidence type="ECO:0000313" key="2">
    <source>
        <dbReference type="Proteomes" id="UP000066529"/>
    </source>
</evidence>
<name>A0A0E3KPI5_METTT</name>
<organism evidence="1 2">
    <name type="scientific">Methanosarcina thermophila (strain ATCC 43570 / DSM 1825 / OCM 12 / VKM B-1830 / TM-1)</name>
    <dbReference type="NCBI Taxonomy" id="523844"/>
    <lineage>
        <taxon>Archaea</taxon>
        <taxon>Methanobacteriati</taxon>
        <taxon>Methanobacteriota</taxon>
        <taxon>Stenosarchaea group</taxon>
        <taxon>Methanomicrobia</taxon>
        <taxon>Methanosarcinales</taxon>
        <taxon>Methanosarcinaceae</taxon>
        <taxon>Methanosarcina</taxon>
    </lineage>
</organism>
<evidence type="ECO:0000313" key="1">
    <source>
        <dbReference type="EMBL" id="AKB12887.1"/>
    </source>
</evidence>
<gene>
    <name evidence="1" type="ORF">MSTHT_1129</name>
</gene>
<dbReference type="EMBL" id="CP009501">
    <property type="protein sequence ID" value="AKB12887.1"/>
    <property type="molecule type" value="Genomic_DNA"/>
</dbReference>
<proteinExistence type="predicted"/>
<dbReference type="PATRIC" id="fig|523844.20.peg.1434"/>
<dbReference type="AlphaFoldDB" id="A0A0E3KPI5"/>
<reference evidence="1 2" key="1">
    <citation type="submission" date="2014-07" db="EMBL/GenBank/DDBJ databases">
        <title>Methanogenic archaea and the global carbon cycle.</title>
        <authorList>
            <person name="Henriksen J.R."/>
            <person name="Luke J."/>
            <person name="Reinhart S."/>
            <person name="Benedict M.N."/>
            <person name="Youngblut N.D."/>
            <person name="Metcalf M.E."/>
            <person name="Whitaker R.J."/>
            <person name="Metcalf W.W."/>
        </authorList>
    </citation>
    <scope>NUCLEOTIDE SEQUENCE [LARGE SCALE GENOMIC DNA]</scope>
    <source>
        <strain evidence="2">ATCC 43570 / DSM 1825 / OCM 12 / VKM B-1830 / TM-1</strain>
    </source>
</reference>
<accession>A0A0E3KPI5</accession>
<sequence length="97" mass="10933">MRDAKLISVLAEYLAKCAEIHARNEPIPPESLEMFLIDIVSCLDVGGIGDVGKELVPLKRARATIRLARREFEWQCDNIDHPEDWETCLRNAVSGNV</sequence>